<reference evidence="2 3" key="1">
    <citation type="journal article" date="2018" name="Sci. Rep.">
        <title>Comparative genomics provides insights into the lifestyle and reveals functional heterogeneity of dark septate endophytic fungi.</title>
        <authorList>
            <person name="Knapp D.G."/>
            <person name="Nemeth J.B."/>
            <person name="Barry K."/>
            <person name="Hainaut M."/>
            <person name="Henrissat B."/>
            <person name="Johnson J."/>
            <person name="Kuo A."/>
            <person name="Lim J.H.P."/>
            <person name="Lipzen A."/>
            <person name="Nolan M."/>
            <person name="Ohm R.A."/>
            <person name="Tamas L."/>
            <person name="Grigoriev I.V."/>
            <person name="Spatafora J.W."/>
            <person name="Nagy L.G."/>
            <person name="Kovacs G.M."/>
        </authorList>
    </citation>
    <scope>NUCLEOTIDE SEQUENCE [LARGE SCALE GENOMIC DNA]</scope>
    <source>
        <strain evidence="2 3">DSE2036</strain>
    </source>
</reference>
<name>A0A2V1DSC7_9PLEO</name>
<evidence type="ECO:0000313" key="3">
    <source>
        <dbReference type="Proteomes" id="UP000244855"/>
    </source>
</evidence>
<dbReference type="EMBL" id="KZ805378">
    <property type="protein sequence ID" value="PVI00154.1"/>
    <property type="molecule type" value="Genomic_DNA"/>
</dbReference>
<accession>A0A2V1DSC7</accession>
<gene>
    <name evidence="2" type="ORF">DM02DRAFT_728779</name>
</gene>
<feature type="compositionally biased region" description="Acidic residues" evidence="1">
    <location>
        <begin position="29"/>
        <end position="69"/>
    </location>
</feature>
<keyword evidence="3" id="KW-1185">Reference proteome</keyword>
<feature type="region of interest" description="Disordered" evidence="1">
    <location>
        <begin position="25"/>
        <end position="69"/>
    </location>
</feature>
<feature type="region of interest" description="Disordered" evidence="1">
    <location>
        <begin position="115"/>
        <end position="134"/>
    </location>
</feature>
<evidence type="ECO:0000313" key="2">
    <source>
        <dbReference type="EMBL" id="PVI00154.1"/>
    </source>
</evidence>
<feature type="region of interest" description="Disordered" evidence="1">
    <location>
        <begin position="143"/>
        <end position="184"/>
    </location>
</feature>
<evidence type="ECO:0000256" key="1">
    <source>
        <dbReference type="SAM" id="MobiDB-lite"/>
    </source>
</evidence>
<dbReference type="Proteomes" id="UP000244855">
    <property type="component" value="Unassembled WGS sequence"/>
</dbReference>
<sequence length="349" mass="38931">MPVPIRAASTAGVVKMEDVGDVDYHMHDIEEDVGGQDGVGDEVDGVDEGDEGSEDSASEEGDASGEDELSEVIEDRILDAIEILRDDDQHNCASELNDAWKIVKRYMEEHAAGVLRKEESAPERRAPRPYSGFVPRKHARTKIPALKRTKRPAGLAPNTGSKQRKKDSGTKTSTTKKSPILVPYKSDPPPAFAKDVILRNLLPYIHGTFTHDEAMEGRIHLEQHGEFVRLSHYKKRDTCLNKTLYPNSTEQGEWVGEPILQRGAKLITKIILGLKTYERYKIVNPACKSLTIDHTMILKTSVENVQDIIKALNIWADEWMYQEEAPEGKNNKLTKGAADRLDAALDLLV</sequence>
<dbReference type="AlphaFoldDB" id="A0A2V1DSC7"/>
<organism evidence="2 3">
    <name type="scientific">Periconia macrospinosa</name>
    <dbReference type="NCBI Taxonomy" id="97972"/>
    <lineage>
        <taxon>Eukaryota</taxon>
        <taxon>Fungi</taxon>
        <taxon>Dikarya</taxon>
        <taxon>Ascomycota</taxon>
        <taxon>Pezizomycotina</taxon>
        <taxon>Dothideomycetes</taxon>
        <taxon>Pleosporomycetidae</taxon>
        <taxon>Pleosporales</taxon>
        <taxon>Massarineae</taxon>
        <taxon>Periconiaceae</taxon>
        <taxon>Periconia</taxon>
    </lineage>
</organism>
<feature type="compositionally biased region" description="Basic and acidic residues" evidence="1">
    <location>
        <begin position="115"/>
        <end position="126"/>
    </location>
</feature>
<proteinExistence type="predicted"/>
<protein>
    <submittedName>
        <fullName evidence="2">Uncharacterized protein</fullName>
    </submittedName>
</protein>